<sequence length="450" mass="48487">MRLDSFTGTALLALAPTCLAETLPPSRILHVDIPCQLFNGQYPGPVISANWGDTVSVTLKNSLQNNGTGIHWHGIRQLNTCPQDGVGGITECPLAPGDSKTYTFHATQHGTTWYHSHFSSQYGTGAFGPIVINGLASANYDYDLGSYVIIDYYYESGWVVQDQAHANLQAASPPPPADTILINGTNKDANGNGAYNQVLGLEKGKKYRLRLINTSSDNNIRVSLDNHPFTVITSDLVPIKPYTATSTAGNYWFRANIVTACGSSNNGAGLSVFSYQGAASGDPTSTGYTLPTDCNDETNLIPWVSNTVNATASLNEVGSLDINIALPGTSTNGGNMVVWSVNLTAIDVAWDMPTMQYVKDGNTSYPTACNMIEIPYEGTWSYWIIQEPAGSIVPIPHPIHLHGHDFYVLGTGDGILDINSSPSTLTYTNPPTRHSAPARRRLARHRLPGR</sequence>
<feature type="domain" description="Plastocyanin-like" evidence="10">
    <location>
        <begin position="150"/>
        <end position="246"/>
    </location>
</feature>
<dbReference type="RefSeq" id="XP_033683025.1">
    <property type="nucleotide sequence ID" value="XM_033833398.1"/>
</dbReference>
<comment type="similarity">
    <text evidence="3">Belongs to the multicopper oxidase family.</text>
</comment>
<keyword evidence="14" id="KW-1185">Reference proteome</keyword>
<dbReference type="GO" id="GO:0046274">
    <property type="term" value="P:lignin catabolic process"/>
    <property type="evidence" value="ECO:0007669"/>
    <property type="project" value="UniProtKB-KW"/>
</dbReference>
<proteinExistence type="inferred from homology"/>
<dbReference type="SUPFAM" id="SSF49503">
    <property type="entry name" value="Cupredoxins"/>
    <property type="match status" value="3"/>
</dbReference>
<dbReference type="EMBL" id="ML987196">
    <property type="protein sequence ID" value="KAF2248021.1"/>
    <property type="molecule type" value="Genomic_DNA"/>
</dbReference>
<dbReference type="GO" id="GO:0052716">
    <property type="term" value="F:hydroquinone:oxygen oxidoreductase activity"/>
    <property type="evidence" value="ECO:0007669"/>
    <property type="project" value="UniProtKB-EC"/>
</dbReference>
<evidence type="ECO:0000259" key="10">
    <source>
        <dbReference type="Pfam" id="PF00394"/>
    </source>
</evidence>
<dbReference type="Pfam" id="PF07732">
    <property type="entry name" value="Cu-oxidase_3"/>
    <property type="match status" value="1"/>
</dbReference>
<evidence type="ECO:0000256" key="2">
    <source>
        <dbReference type="ARBA" id="ARBA00001935"/>
    </source>
</evidence>
<name>A0A6A6ICA9_9PLEO</name>
<dbReference type="GO" id="GO:0005507">
    <property type="term" value="F:copper ion binding"/>
    <property type="evidence" value="ECO:0007669"/>
    <property type="project" value="InterPro"/>
</dbReference>
<feature type="domain" description="Plastocyanin-like" evidence="11">
    <location>
        <begin position="350"/>
        <end position="436"/>
    </location>
</feature>
<dbReference type="PANTHER" id="PTHR11709">
    <property type="entry name" value="MULTI-COPPER OXIDASE"/>
    <property type="match status" value="1"/>
</dbReference>
<comment type="catalytic activity">
    <reaction evidence="1">
        <text>4 hydroquinone + O2 = 4 benzosemiquinone + 2 H2O</text>
        <dbReference type="Rhea" id="RHEA:11276"/>
        <dbReference type="ChEBI" id="CHEBI:15377"/>
        <dbReference type="ChEBI" id="CHEBI:15379"/>
        <dbReference type="ChEBI" id="CHEBI:17594"/>
        <dbReference type="ChEBI" id="CHEBI:17977"/>
        <dbReference type="EC" id="1.10.3.2"/>
    </reaction>
</comment>
<dbReference type="InterPro" id="IPR011706">
    <property type="entry name" value="Cu-oxidase_C"/>
</dbReference>
<evidence type="ECO:0000256" key="9">
    <source>
        <dbReference type="SAM" id="SignalP"/>
    </source>
</evidence>
<evidence type="ECO:0000256" key="5">
    <source>
        <dbReference type="ARBA" id="ARBA00023008"/>
    </source>
</evidence>
<dbReference type="Pfam" id="PF00394">
    <property type="entry name" value="Cu-oxidase"/>
    <property type="match status" value="1"/>
</dbReference>
<evidence type="ECO:0000313" key="14">
    <source>
        <dbReference type="Proteomes" id="UP000800094"/>
    </source>
</evidence>
<evidence type="ECO:0000259" key="12">
    <source>
        <dbReference type="Pfam" id="PF07732"/>
    </source>
</evidence>
<feature type="compositionally biased region" description="Basic residues" evidence="8">
    <location>
        <begin position="436"/>
        <end position="450"/>
    </location>
</feature>
<dbReference type="InterPro" id="IPR001117">
    <property type="entry name" value="Cu-oxidase_2nd"/>
</dbReference>
<feature type="signal peptide" evidence="9">
    <location>
        <begin position="1"/>
        <end position="20"/>
    </location>
</feature>
<dbReference type="OrthoDB" id="2121828at2759"/>
<dbReference type="GeneID" id="54586728"/>
<evidence type="ECO:0000259" key="11">
    <source>
        <dbReference type="Pfam" id="PF07731"/>
    </source>
</evidence>
<dbReference type="CDD" id="cd13854">
    <property type="entry name" value="CuRO_1_MaLCC_like"/>
    <property type="match status" value="1"/>
</dbReference>
<dbReference type="Gene3D" id="2.60.40.420">
    <property type="entry name" value="Cupredoxins - blue copper proteins"/>
    <property type="match status" value="3"/>
</dbReference>
<reference evidence="13" key="1">
    <citation type="journal article" date="2020" name="Stud. Mycol.">
        <title>101 Dothideomycetes genomes: a test case for predicting lifestyles and emergence of pathogens.</title>
        <authorList>
            <person name="Haridas S."/>
            <person name="Albert R."/>
            <person name="Binder M."/>
            <person name="Bloem J."/>
            <person name="Labutti K."/>
            <person name="Salamov A."/>
            <person name="Andreopoulos B."/>
            <person name="Baker S."/>
            <person name="Barry K."/>
            <person name="Bills G."/>
            <person name="Bluhm B."/>
            <person name="Cannon C."/>
            <person name="Castanera R."/>
            <person name="Culley D."/>
            <person name="Daum C."/>
            <person name="Ezra D."/>
            <person name="Gonzalez J."/>
            <person name="Henrissat B."/>
            <person name="Kuo A."/>
            <person name="Liang C."/>
            <person name="Lipzen A."/>
            <person name="Lutzoni F."/>
            <person name="Magnuson J."/>
            <person name="Mondo S."/>
            <person name="Nolan M."/>
            <person name="Ohm R."/>
            <person name="Pangilinan J."/>
            <person name="Park H.-J."/>
            <person name="Ramirez L."/>
            <person name="Alfaro M."/>
            <person name="Sun H."/>
            <person name="Tritt A."/>
            <person name="Yoshinaga Y."/>
            <person name="Zwiers L.-H."/>
            <person name="Turgeon B."/>
            <person name="Goodwin S."/>
            <person name="Spatafora J."/>
            <person name="Crous P."/>
            <person name="Grigoriev I."/>
        </authorList>
    </citation>
    <scope>NUCLEOTIDE SEQUENCE</scope>
    <source>
        <strain evidence="13">CBS 122368</strain>
    </source>
</reference>
<feature type="domain" description="Plastocyanin-like" evidence="12">
    <location>
        <begin position="35"/>
        <end position="134"/>
    </location>
</feature>
<dbReference type="InterPro" id="IPR008972">
    <property type="entry name" value="Cupredoxin"/>
</dbReference>
<evidence type="ECO:0000256" key="3">
    <source>
        <dbReference type="ARBA" id="ARBA00010609"/>
    </source>
</evidence>
<feature type="chain" id="PRO_5025458719" description="laccase" evidence="9">
    <location>
        <begin position="21"/>
        <end position="450"/>
    </location>
</feature>
<feature type="region of interest" description="Disordered" evidence="8">
    <location>
        <begin position="422"/>
        <end position="450"/>
    </location>
</feature>
<evidence type="ECO:0000256" key="8">
    <source>
        <dbReference type="SAM" id="MobiDB-lite"/>
    </source>
</evidence>
<evidence type="ECO:0000256" key="1">
    <source>
        <dbReference type="ARBA" id="ARBA00000349"/>
    </source>
</evidence>
<keyword evidence="7" id="KW-0439">Lignin degradation</keyword>
<gene>
    <name evidence="13" type="ORF">BU26DRAFT_565440</name>
</gene>
<dbReference type="EC" id="1.10.3.2" evidence="4"/>
<keyword evidence="5" id="KW-0186">Copper</keyword>
<keyword evidence="6" id="KW-0325">Glycoprotein</keyword>
<dbReference type="Pfam" id="PF07731">
    <property type="entry name" value="Cu-oxidase_2"/>
    <property type="match status" value="1"/>
</dbReference>
<evidence type="ECO:0000256" key="4">
    <source>
        <dbReference type="ARBA" id="ARBA00012297"/>
    </source>
</evidence>
<protein>
    <recommendedName>
        <fullName evidence="4">laccase</fullName>
        <ecNumber evidence="4">1.10.3.2</ecNumber>
    </recommendedName>
</protein>
<dbReference type="Proteomes" id="UP000800094">
    <property type="component" value="Unassembled WGS sequence"/>
</dbReference>
<evidence type="ECO:0000256" key="7">
    <source>
        <dbReference type="ARBA" id="ARBA00023185"/>
    </source>
</evidence>
<evidence type="ECO:0000256" key="6">
    <source>
        <dbReference type="ARBA" id="ARBA00023180"/>
    </source>
</evidence>
<dbReference type="PANTHER" id="PTHR11709:SF87">
    <property type="entry name" value="LACCASE"/>
    <property type="match status" value="1"/>
</dbReference>
<evidence type="ECO:0000313" key="13">
    <source>
        <dbReference type="EMBL" id="KAF2248021.1"/>
    </source>
</evidence>
<organism evidence="13 14">
    <name type="scientific">Trematosphaeria pertusa</name>
    <dbReference type="NCBI Taxonomy" id="390896"/>
    <lineage>
        <taxon>Eukaryota</taxon>
        <taxon>Fungi</taxon>
        <taxon>Dikarya</taxon>
        <taxon>Ascomycota</taxon>
        <taxon>Pezizomycotina</taxon>
        <taxon>Dothideomycetes</taxon>
        <taxon>Pleosporomycetidae</taxon>
        <taxon>Pleosporales</taxon>
        <taxon>Massarineae</taxon>
        <taxon>Trematosphaeriaceae</taxon>
        <taxon>Trematosphaeria</taxon>
    </lineage>
</organism>
<dbReference type="InterPro" id="IPR045087">
    <property type="entry name" value="Cu-oxidase_fam"/>
</dbReference>
<comment type="cofactor">
    <cofactor evidence="2">
        <name>Cu cation</name>
        <dbReference type="ChEBI" id="CHEBI:23378"/>
    </cofactor>
</comment>
<accession>A0A6A6ICA9</accession>
<keyword evidence="9" id="KW-0732">Signal</keyword>
<dbReference type="InterPro" id="IPR011707">
    <property type="entry name" value="Cu-oxidase-like_N"/>
</dbReference>
<feature type="compositionally biased region" description="Polar residues" evidence="8">
    <location>
        <begin position="422"/>
        <end position="432"/>
    </location>
</feature>
<dbReference type="AlphaFoldDB" id="A0A6A6ICA9"/>